<reference evidence="1" key="1">
    <citation type="submission" date="2016-07" db="EMBL/GenBank/DDBJ databases">
        <authorList>
            <person name="Bretaudeau A."/>
        </authorList>
    </citation>
    <scope>NUCLEOTIDE SEQUENCE</scope>
    <source>
        <strain evidence="1">Rice</strain>
        <tissue evidence="1">Whole body</tissue>
    </source>
</reference>
<dbReference type="EMBL" id="ODYU01000977">
    <property type="protein sequence ID" value="SOQ36542.1"/>
    <property type="molecule type" value="Genomic_DNA"/>
</dbReference>
<protein>
    <submittedName>
        <fullName evidence="1">SFRICE_021342</fullName>
    </submittedName>
</protein>
<name>A0A2H1V818_SPOFR</name>
<organism evidence="1">
    <name type="scientific">Spodoptera frugiperda</name>
    <name type="common">Fall armyworm</name>
    <dbReference type="NCBI Taxonomy" id="7108"/>
    <lineage>
        <taxon>Eukaryota</taxon>
        <taxon>Metazoa</taxon>
        <taxon>Ecdysozoa</taxon>
        <taxon>Arthropoda</taxon>
        <taxon>Hexapoda</taxon>
        <taxon>Insecta</taxon>
        <taxon>Pterygota</taxon>
        <taxon>Neoptera</taxon>
        <taxon>Endopterygota</taxon>
        <taxon>Lepidoptera</taxon>
        <taxon>Glossata</taxon>
        <taxon>Ditrysia</taxon>
        <taxon>Noctuoidea</taxon>
        <taxon>Noctuidae</taxon>
        <taxon>Amphipyrinae</taxon>
        <taxon>Spodoptera</taxon>
    </lineage>
</organism>
<proteinExistence type="predicted"/>
<sequence length="90" mass="10000">MPEKFERRHDVAIVALLQPPRVSRNAVHEYEPLREWKSSNSMTSLTSVALGETKGSFRLILTKNHPVPTPAFQAGAPMQATDVAIVFSLQ</sequence>
<accession>A0A2H1V818</accession>
<dbReference type="AlphaFoldDB" id="A0A2H1V818"/>
<gene>
    <name evidence="1" type="ORF">SFRICE_021342</name>
</gene>
<evidence type="ECO:0000313" key="1">
    <source>
        <dbReference type="EMBL" id="SOQ36542.1"/>
    </source>
</evidence>